<name>A0A0K2TFH4_LEPSM</name>
<protein>
    <submittedName>
        <fullName evidence="1">Uncharacterized protein</fullName>
    </submittedName>
</protein>
<proteinExistence type="predicted"/>
<sequence length="130" mass="15300">MGIKRSHWVPQRAVRGMSHQFDILAGQKGAGLRRCVRTRIFMVNNDSYSLVRCSNFSKDFRQTNCDIPLRTDCHTMLKWNSRHMTSFAEETGDHLLRSASTTNTFRWIWFVFEDPHNQLLFCFGLIRMDP</sequence>
<reference evidence="1" key="1">
    <citation type="submission" date="2014-05" db="EMBL/GenBank/DDBJ databases">
        <authorList>
            <person name="Chronopoulou M."/>
        </authorList>
    </citation>
    <scope>NUCLEOTIDE SEQUENCE</scope>
    <source>
        <tissue evidence="1">Whole organism</tissue>
    </source>
</reference>
<organism evidence="1">
    <name type="scientific">Lepeophtheirus salmonis</name>
    <name type="common">Salmon louse</name>
    <name type="synonym">Caligus salmonis</name>
    <dbReference type="NCBI Taxonomy" id="72036"/>
    <lineage>
        <taxon>Eukaryota</taxon>
        <taxon>Metazoa</taxon>
        <taxon>Ecdysozoa</taxon>
        <taxon>Arthropoda</taxon>
        <taxon>Crustacea</taxon>
        <taxon>Multicrustacea</taxon>
        <taxon>Hexanauplia</taxon>
        <taxon>Copepoda</taxon>
        <taxon>Siphonostomatoida</taxon>
        <taxon>Caligidae</taxon>
        <taxon>Lepeophtheirus</taxon>
    </lineage>
</organism>
<accession>A0A0K2TFH4</accession>
<evidence type="ECO:0000313" key="1">
    <source>
        <dbReference type="EMBL" id="CDW24774.1"/>
    </source>
</evidence>
<dbReference type="EMBL" id="HACA01007413">
    <property type="protein sequence ID" value="CDW24774.1"/>
    <property type="molecule type" value="Transcribed_RNA"/>
</dbReference>
<dbReference type="AlphaFoldDB" id="A0A0K2TFH4"/>